<proteinExistence type="predicted"/>
<reference evidence="1 2" key="1">
    <citation type="journal article" date="2021" name="BMC Genomics">
        <title>Datura genome reveals duplications of psychoactive alkaloid biosynthetic genes and high mutation rate following tissue culture.</title>
        <authorList>
            <person name="Rajewski A."/>
            <person name="Carter-House D."/>
            <person name="Stajich J."/>
            <person name="Litt A."/>
        </authorList>
    </citation>
    <scope>NUCLEOTIDE SEQUENCE [LARGE SCALE GENOMIC DNA]</scope>
    <source>
        <strain evidence="1">AR-01</strain>
    </source>
</reference>
<organism evidence="1 2">
    <name type="scientific">Datura stramonium</name>
    <name type="common">Jimsonweed</name>
    <name type="synonym">Common thornapple</name>
    <dbReference type="NCBI Taxonomy" id="4076"/>
    <lineage>
        <taxon>Eukaryota</taxon>
        <taxon>Viridiplantae</taxon>
        <taxon>Streptophyta</taxon>
        <taxon>Embryophyta</taxon>
        <taxon>Tracheophyta</taxon>
        <taxon>Spermatophyta</taxon>
        <taxon>Magnoliopsida</taxon>
        <taxon>eudicotyledons</taxon>
        <taxon>Gunneridae</taxon>
        <taxon>Pentapetalae</taxon>
        <taxon>asterids</taxon>
        <taxon>lamiids</taxon>
        <taxon>Solanales</taxon>
        <taxon>Solanaceae</taxon>
        <taxon>Solanoideae</taxon>
        <taxon>Datureae</taxon>
        <taxon>Datura</taxon>
    </lineage>
</organism>
<name>A0ABS8VHP4_DATST</name>
<comment type="caution">
    <text evidence="1">The sequence shown here is derived from an EMBL/GenBank/DDBJ whole genome shotgun (WGS) entry which is preliminary data.</text>
</comment>
<protein>
    <submittedName>
        <fullName evidence="1">Uncharacterized protein</fullName>
    </submittedName>
</protein>
<sequence length="133" mass="14690">MREPCWTGESSIQKHEPPLQVTRGQKAGTLSIYQRTHWRTAVAETCTAVGDDDIQLFSGGVRQNADGTPFQGIVRFRPLSGSRVASVICRLVPATRRLVIGSPWICSVFCLTSASHRRFADSSCDSSVFRRCC</sequence>
<dbReference type="EMBL" id="JACEIK010004932">
    <property type="protein sequence ID" value="MCD9646828.1"/>
    <property type="molecule type" value="Genomic_DNA"/>
</dbReference>
<evidence type="ECO:0000313" key="1">
    <source>
        <dbReference type="EMBL" id="MCD9646828.1"/>
    </source>
</evidence>
<evidence type="ECO:0000313" key="2">
    <source>
        <dbReference type="Proteomes" id="UP000823775"/>
    </source>
</evidence>
<keyword evidence="2" id="KW-1185">Reference proteome</keyword>
<accession>A0ABS8VHP4</accession>
<dbReference type="Proteomes" id="UP000823775">
    <property type="component" value="Unassembled WGS sequence"/>
</dbReference>
<gene>
    <name evidence="1" type="ORF">HAX54_037024</name>
</gene>